<dbReference type="AlphaFoldDB" id="A0A382KGE8"/>
<accession>A0A382KGE8</accession>
<sequence>MLIVPGLQLINMLVQRVIYHPSM</sequence>
<name>A0A382KGE8_9ZZZZ</name>
<evidence type="ECO:0000313" key="1">
    <source>
        <dbReference type="EMBL" id="SVC22675.1"/>
    </source>
</evidence>
<protein>
    <submittedName>
        <fullName evidence="1">Uncharacterized protein</fullName>
    </submittedName>
</protein>
<reference evidence="1" key="1">
    <citation type="submission" date="2018-05" db="EMBL/GenBank/DDBJ databases">
        <authorList>
            <person name="Lanie J.A."/>
            <person name="Ng W.-L."/>
            <person name="Kazmierczak K.M."/>
            <person name="Andrzejewski T.M."/>
            <person name="Davidsen T.M."/>
            <person name="Wayne K.J."/>
            <person name="Tettelin H."/>
            <person name="Glass J.I."/>
            <person name="Rusch D."/>
            <person name="Podicherti R."/>
            <person name="Tsui H.-C.T."/>
            <person name="Winkler M.E."/>
        </authorList>
    </citation>
    <scope>NUCLEOTIDE SEQUENCE</scope>
</reference>
<gene>
    <name evidence="1" type="ORF">METZ01_LOCUS275529</name>
</gene>
<proteinExistence type="predicted"/>
<organism evidence="1">
    <name type="scientific">marine metagenome</name>
    <dbReference type="NCBI Taxonomy" id="408172"/>
    <lineage>
        <taxon>unclassified sequences</taxon>
        <taxon>metagenomes</taxon>
        <taxon>ecological metagenomes</taxon>
    </lineage>
</organism>
<dbReference type="EMBL" id="UINC01080071">
    <property type="protein sequence ID" value="SVC22675.1"/>
    <property type="molecule type" value="Genomic_DNA"/>
</dbReference>